<dbReference type="SUPFAM" id="SSF52172">
    <property type="entry name" value="CheY-like"/>
    <property type="match status" value="1"/>
</dbReference>
<dbReference type="AlphaFoldDB" id="C4IAX0"/>
<keyword evidence="7" id="KW-0597">Phosphoprotein</keyword>
<evidence type="ECO:0000256" key="4">
    <source>
        <dbReference type="ARBA" id="ARBA00023159"/>
    </source>
</evidence>
<dbReference type="PROSITE" id="PS50930">
    <property type="entry name" value="HTH_LYTTR"/>
    <property type="match status" value="1"/>
</dbReference>
<evidence type="ECO:0000256" key="3">
    <source>
        <dbReference type="ARBA" id="ARBA00023012"/>
    </source>
</evidence>
<evidence type="ECO:0000256" key="6">
    <source>
        <dbReference type="ARBA" id="ARBA00037164"/>
    </source>
</evidence>
<dbReference type="InterPro" id="IPR007492">
    <property type="entry name" value="LytTR_DNA-bd_dom"/>
</dbReference>
<evidence type="ECO:0000256" key="5">
    <source>
        <dbReference type="ARBA" id="ARBA00024867"/>
    </source>
</evidence>
<dbReference type="Proteomes" id="UP000003081">
    <property type="component" value="Unassembled WGS sequence"/>
</dbReference>
<dbReference type="EMBL" id="ACOM01000001">
    <property type="protein sequence ID" value="EEP56095.1"/>
    <property type="molecule type" value="Genomic_DNA"/>
</dbReference>
<dbReference type="GO" id="GO:0003677">
    <property type="term" value="F:DNA binding"/>
    <property type="evidence" value="ECO:0007669"/>
    <property type="project" value="InterPro"/>
</dbReference>
<comment type="caution">
    <text evidence="10">The sequence shown here is derived from an EMBL/GenBank/DDBJ whole genome shotgun (WGS) entry which is preliminary data.</text>
</comment>
<sequence length="243" mass="28641">MIDITLCDDNKSIIEIYSNKIKEIACKNNFNVAIHSYYKGESLLFDLEDGNNISNIYILDINMGELNGIETAREIRKFYPDSKIIFLTVNRELVFESFEVMPMDYLLKDNLNFEKLELVLLKAFKSVQEKGDIFTFEVRKSIKYIKTNDILFFEVNKRIVTVTYNLDEKIQFYSSIEKIEEQLKTKNFIRVHRSFVVNLKYIKDLKGNTITLLNDENIPIGIKYSKIVRKIYSNYLLNKAMMI</sequence>
<dbReference type="SMART" id="SM00850">
    <property type="entry name" value="LytTR"/>
    <property type="match status" value="1"/>
</dbReference>
<protein>
    <recommendedName>
        <fullName evidence="1">Stage 0 sporulation protein A homolog</fullName>
    </recommendedName>
</protein>
<comment type="function">
    <text evidence="5">May play the central regulatory role in sporulation. It may be an element of the effector pathway responsible for the activation of sporulation genes in response to nutritional stress. Spo0A may act in concert with spo0H (a sigma factor) to control the expression of some genes that are critical to the sporulation process.</text>
</comment>
<dbReference type="HOGENOM" id="CLU_000445_14_2_9"/>
<keyword evidence="3" id="KW-0902">Two-component regulatory system</keyword>
<dbReference type="SMART" id="SM00448">
    <property type="entry name" value="REC"/>
    <property type="match status" value="1"/>
</dbReference>
<dbReference type="GO" id="GO:0000156">
    <property type="term" value="F:phosphorelay response regulator activity"/>
    <property type="evidence" value="ECO:0007669"/>
    <property type="project" value="InterPro"/>
</dbReference>
<dbReference type="InterPro" id="IPR001789">
    <property type="entry name" value="Sig_transdc_resp-reg_receiver"/>
</dbReference>
<name>C4IAX0_CLOBU</name>
<dbReference type="InterPro" id="IPR011006">
    <property type="entry name" value="CheY-like_superfamily"/>
</dbReference>
<dbReference type="PROSITE" id="PS50110">
    <property type="entry name" value="RESPONSE_REGULATORY"/>
    <property type="match status" value="1"/>
</dbReference>
<evidence type="ECO:0000313" key="10">
    <source>
        <dbReference type="EMBL" id="EEP56095.1"/>
    </source>
</evidence>
<accession>C4IAX0</accession>
<gene>
    <name evidence="10" type="ORF">CLP_0415</name>
</gene>
<organism evidence="10 11">
    <name type="scientific">Clostridium butyricum E4 str. BoNT E BL5262</name>
    <dbReference type="NCBI Taxonomy" id="632245"/>
    <lineage>
        <taxon>Bacteria</taxon>
        <taxon>Bacillati</taxon>
        <taxon>Bacillota</taxon>
        <taxon>Clostridia</taxon>
        <taxon>Eubacteriales</taxon>
        <taxon>Clostridiaceae</taxon>
        <taxon>Clostridium</taxon>
    </lineage>
</organism>
<dbReference type="eggNOG" id="COG3279">
    <property type="taxonomic scope" value="Bacteria"/>
</dbReference>
<reference evidence="10 11" key="1">
    <citation type="submission" date="2009-08" db="EMBL/GenBank/DDBJ databases">
        <authorList>
            <person name="Shrivastava S."/>
            <person name="Brinkac L.B."/>
            <person name="Brown J.L."/>
            <person name="Bruce D.B."/>
            <person name="Detter C."/>
            <person name="Green L.D."/>
            <person name="Munk C.A."/>
            <person name="Rogers Y.C."/>
            <person name="Tapia R."/>
            <person name="Sims D.R."/>
            <person name="Smith L.A."/>
            <person name="Smith T.J."/>
            <person name="Sutton G."/>
            <person name="Brettin T."/>
        </authorList>
    </citation>
    <scope>NUCLEOTIDE SEQUENCE [LARGE SCALE GENOMIC DNA]</scope>
    <source>
        <strain evidence="11">E4 str. BoNT E BL5262</strain>
    </source>
</reference>
<evidence type="ECO:0000313" key="11">
    <source>
        <dbReference type="Proteomes" id="UP000003081"/>
    </source>
</evidence>
<feature type="modified residue" description="4-aspartylphosphate" evidence="7">
    <location>
        <position position="60"/>
    </location>
</feature>
<dbReference type="PANTHER" id="PTHR37299:SF3">
    <property type="entry name" value="STAGE 0 SPORULATION PROTEIN A HOMOLOG"/>
    <property type="match status" value="1"/>
</dbReference>
<dbReference type="InterPro" id="IPR046947">
    <property type="entry name" value="LytR-like"/>
</dbReference>
<dbReference type="Gene3D" id="3.40.50.2300">
    <property type="match status" value="1"/>
</dbReference>
<evidence type="ECO:0000256" key="7">
    <source>
        <dbReference type="PROSITE-ProRule" id="PRU00169"/>
    </source>
</evidence>
<feature type="domain" description="Response regulatory" evidence="8">
    <location>
        <begin position="3"/>
        <end position="123"/>
    </location>
</feature>
<dbReference type="Gene3D" id="2.40.50.1020">
    <property type="entry name" value="LytTr DNA-binding domain"/>
    <property type="match status" value="1"/>
</dbReference>
<dbReference type="Pfam" id="PF00072">
    <property type="entry name" value="Response_reg"/>
    <property type="match status" value="1"/>
</dbReference>
<evidence type="ECO:0000256" key="2">
    <source>
        <dbReference type="ARBA" id="ARBA00022490"/>
    </source>
</evidence>
<proteinExistence type="predicted"/>
<keyword evidence="11" id="KW-1185">Reference proteome</keyword>
<keyword evidence="2" id="KW-0963">Cytoplasm</keyword>
<evidence type="ECO:0000259" key="9">
    <source>
        <dbReference type="PROSITE" id="PS50930"/>
    </source>
</evidence>
<feature type="domain" description="HTH LytTR-type" evidence="9">
    <location>
        <begin position="134"/>
        <end position="234"/>
    </location>
</feature>
<evidence type="ECO:0000256" key="1">
    <source>
        <dbReference type="ARBA" id="ARBA00018672"/>
    </source>
</evidence>
<dbReference type="PANTHER" id="PTHR37299">
    <property type="entry name" value="TRANSCRIPTIONAL REGULATOR-RELATED"/>
    <property type="match status" value="1"/>
</dbReference>
<dbReference type="Pfam" id="PF04397">
    <property type="entry name" value="LytTR"/>
    <property type="match status" value="1"/>
</dbReference>
<dbReference type="RefSeq" id="WP_003413137.1">
    <property type="nucleotide sequence ID" value="NZ_ACOM01000001.1"/>
</dbReference>
<keyword evidence="4" id="KW-0010">Activator</keyword>
<comment type="function">
    <text evidence="6">Required for high-level post-exponential phase expression of a series of secreted proteins.</text>
</comment>
<evidence type="ECO:0000259" key="8">
    <source>
        <dbReference type="PROSITE" id="PS50110"/>
    </source>
</evidence>